<evidence type="ECO:0000259" key="8">
    <source>
        <dbReference type="SMART" id="SM00650"/>
    </source>
</evidence>
<feature type="binding site" evidence="6">
    <location>
        <position position="23"/>
    </location>
    <ligand>
        <name>S-adenosyl-L-methionine</name>
        <dbReference type="ChEBI" id="CHEBI:59789"/>
    </ligand>
</feature>
<dbReference type="InterPro" id="IPR020598">
    <property type="entry name" value="rRNA_Ade_methylase_Trfase_N"/>
</dbReference>
<feature type="binding site" evidence="6">
    <location>
        <position position="96"/>
    </location>
    <ligand>
        <name>S-adenosyl-L-methionine</name>
        <dbReference type="ChEBI" id="CHEBI:59789"/>
    </ligand>
</feature>
<evidence type="ECO:0000256" key="4">
    <source>
        <dbReference type="ARBA" id="ARBA00022691"/>
    </source>
</evidence>
<dbReference type="PANTHER" id="PTHR11727:SF7">
    <property type="entry name" value="DIMETHYLADENOSINE TRANSFERASE-RELATED"/>
    <property type="match status" value="1"/>
</dbReference>
<dbReference type="RefSeq" id="XP_068346973.1">
    <property type="nucleotide sequence ID" value="XM_068490638.1"/>
</dbReference>
<evidence type="ECO:0000256" key="1">
    <source>
        <dbReference type="ARBA" id="ARBA00022552"/>
    </source>
</evidence>
<keyword evidence="1 7" id="KW-0698">rRNA processing</keyword>
<dbReference type="Gene3D" id="3.40.50.150">
    <property type="entry name" value="Vaccinia Virus protein VP39"/>
    <property type="match status" value="1"/>
</dbReference>
<dbReference type="VEuPathDB" id="TrichDB:TRFO_02358"/>
<dbReference type="Gene3D" id="1.10.8.480">
    <property type="match status" value="1"/>
</dbReference>
<dbReference type="Pfam" id="PF00398">
    <property type="entry name" value="RrnaAD"/>
    <property type="match status" value="1"/>
</dbReference>
<dbReference type="GO" id="GO:0005730">
    <property type="term" value="C:nucleolus"/>
    <property type="evidence" value="ECO:0007669"/>
    <property type="project" value="TreeGrafter"/>
</dbReference>
<proteinExistence type="inferred from homology"/>
<evidence type="ECO:0000256" key="6">
    <source>
        <dbReference type="PROSITE-ProRule" id="PRU01026"/>
    </source>
</evidence>
<dbReference type="InterPro" id="IPR029063">
    <property type="entry name" value="SAM-dependent_MTases_sf"/>
</dbReference>
<dbReference type="InterPro" id="IPR011530">
    <property type="entry name" value="rRNA_adenine_dimethylase"/>
</dbReference>
<evidence type="ECO:0000256" key="2">
    <source>
        <dbReference type="ARBA" id="ARBA00022603"/>
    </source>
</evidence>
<keyword evidence="4 6" id="KW-0949">S-adenosyl-L-methionine</keyword>
<dbReference type="GO" id="GO:0003723">
    <property type="term" value="F:RNA binding"/>
    <property type="evidence" value="ECO:0007669"/>
    <property type="project" value="UniProtKB-UniRule"/>
</dbReference>
<feature type="binding site" evidence="6">
    <location>
        <position position="25"/>
    </location>
    <ligand>
        <name>S-adenosyl-L-methionine</name>
        <dbReference type="ChEBI" id="CHEBI:59789"/>
    </ligand>
</feature>
<name>A0A1J4J9D3_9EUKA</name>
<evidence type="ECO:0000256" key="7">
    <source>
        <dbReference type="RuleBase" id="RU362106"/>
    </source>
</evidence>
<reference evidence="9" key="1">
    <citation type="submission" date="2016-10" db="EMBL/GenBank/DDBJ databases">
        <authorList>
            <person name="Benchimol M."/>
            <person name="Almeida L.G."/>
            <person name="Vasconcelos A.T."/>
            <person name="Perreira-Neves A."/>
            <person name="Rosa I.A."/>
            <person name="Tasca T."/>
            <person name="Bogo M.R."/>
            <person name="de Souza W."/>
        </authorList>
    </citation>
    <scope>NUCLEOTIDE SEQUENCE [LARGE SCALE GENOMIC DNA]</scope>
    <source>
        <strain evidence="9">K</strain>
    </source>
</reference>
<comment type="similarity">
    <text evidence="6 7">Belongs to the class I-like SAM-binding methyltransferase superfamily. rRNA adenine N(6)-methyltransferase family.</text>
</comment>
<organism evidence="9 10">
    <name type="scientific">Tritrichomonas foetus</name>
    <dbReference type="NCBI Taxonomy" id="1144522"/>
    <lineage>
        <taxon>Eukaryota</taxon>
        <taxon>Metamonada</taxon>
        <taxon>Parabasalia</taxon>
        <taxon>Tritrichomonadida</taxon>
        <taxon>Tritrichomonadidae</taxon>
        <taxon>Tritrichomonas</taxon>
    </lineage>
</organism>
<dbReference type="PANTHER" id="PTHR11727">
    <property type="entry name" value="DIMETHYLADENOSINE TRANSFERASE"/>
    <property type="match status" value="1"/>
</dbReference>
<dbReference type="GO" id="GO:0000179">
    <property type="term" value="F:rRNA (adenine-N6,N6-)-dimethyltransferase activity"/>
    <property type="evidence" value="ECO:0007669"/>
    <property type="project" value="UniProtKB-UniRule"/>
</dbReference>
<comment type="caution">
    <text evidence="9">The sequence shown here is derived from an EMBL/GenBank/DDBJ whole genome shotgun (WGS) entry which is preliminary data.</text>
</comment>
<evidence type="ECO:0000256" key="3">
    <source>
        <dbReference type="ARBA" id="ARBA00022679"/>
    </source>
</evidence>
<keyword evidence="2 6" id="KW-0489">Methyltransferase</keyword>
<evidence type="ECO:0000256" key="5">
    <source>
        <dbReference type="ARBA" id="ARBA00022884"/>
    </source>
</evidence>
<feature type="binding site" evidence="6">
    <location>
        <position position="111"/>
    </location>
    <ligand>
        <name>S-adenosyl-L-methionine</name>
        <dbReference type="ChEBI" id="CHEBI:59789"/>
    </ligand>
</feature>
<feature type="binding site" evidence="6">
    <location>
        <position position="50"/>
    </location>
    <ligand>
        <name>S-adenosyl-L-methionine</name>
        <dbReference type="ChEBI" id="CHEBI:59789"/>
    </ligand>
</feature>
<dbReference type="PROSITE" id="PS01131">
    <property type="entry name" value="RRNA_A_DIMETH"/>
    <property type="match status" value="1"/>
</dbReference>
<dbReference type="NCBIfam" id="TIGR00755">
    <property type="entry name" value="ksgA"/>
    <property type="match status" value="1"/>
</dbReference>
<keyword evidence="5 6" id="KW-0694">RNA-binding</keyword>
<dbReference type="PROSITE" id="PS51689">
    <property type="entry name" value="SAM_RNA_A_N6_MT"/>
    <property type="match status" value="1"/>
</dbReference>
<gene>
    <name evidence="9" type="ORF">TRFO_02358</name>
</gene>
<feature type="binding site" evidence="6">
    <location>
        <position position="71"/>
    </location>
    <ligand>
        <name>S-adenosyl-L-methionine</name>
        <dbReference type="ChEBI" id="CHEBI:59789"/>
    </ligand>
</feature>
<evidence type="ECO:0000313" key="9">
    <source>
        <dbReference type="EMBL" id="OHS93836.1"/>
    </source>
</evidence>
<dbReference type="InterPro" id="IPR020596">
    <property type="entry name" value="rRNA_Ade_Mease_Trfase_CS"/>
</dbReference>
<dbReference type="InterPro" id="IPR001737">
    <property type="entry name" value="KsgA/Erm"/>
</dbReference>
<keyword evidence="10" id="KW-1185">Reference proteome</keyword>
<evidence type="ECO:0000313" key="10">
    <source>
        <dbReference type="Proteomes" id="UP000179807"/>
    </source>
</evidence>
<dbReference type="SMART" id="SM00650">
    <property type="entry name" value="rADc"/>
    <property type="match status" value="1"/>
</dbReference>
<protein>
    <recommendedName>
        <fullName evidence="7">rRNA adenine N(6)-methyltransferase</fullName>
        <ecNumber evidence="7">2.1.1.-</ecNumber>
    </recommendedName>
</protein>
<dbReference type="SUPFAM" id="SSF53335">
    <property type="entry name" value="S-adenosyl-L-methionine-dependent methyltransferases"/>
    <property type="match status" value="1"/>
</dbReference>
<keyword evidence="3 6" id="KW-0808">Transferase</keyword>
<dbReference type="Proteomes" id="UP000179807">
    <property type="component" value="Unassembled WGS sequence"/>
</dbReference>
<feature type="domain" description="Ribosomal RNA adenine methylase transferase N-terminal" evidence="8">
    <location>
        <begin position="30"/>
        <end position="198"/>
    </location>
</feature>
<sequence length="298" mass="33736">MSQAKRTTKKAGLFQMNHSLGQNMLKSKLVVKNIVDNGEPRPGDVILEIGPGVGNMTQDMISRGCNVIAVEKDPRMVVELNKRFHNNPQIMIKHADILTVDLPQFDLCISNIPYNISSAIVFKLLMNLNNCKFRRAVLMVQKEFADRIVARPGTENWGRLAINTQLFANVRQVMSVSRKNFVPAPKVDSAVITIQPRENIPDIDFAEWDGLIKLCFARPNRTLQATFKKKKTLAMLEKNRADFMALHPEIQVPNITIHDFMQGILANAMIQEQRPIHLDIEDFLGILNQCNEGGLHFK</sequence>
<dbReference type="EMBL" id="MLAK01001370">
    <property type="protein sequence ID" value="OHS93836.1"/>
    <property type="molecule type" value="Genomic_DNA"/>
</dbReference>
<dbReference type="AlphaFoldDB" id="A0A1J4J9D3"/>
<dbReference type="OrthoDB" id="74991at2759"/>
<dbReference type="GeneID" id="94825342"/>
<accession>A0A1J4J9D3</accession>
<dbReference type="EC" id="2.1.1.-" evidence="7"/>
<dbReference type="CDD" id="cd02440">
    <property type="entry name" value="AdoMet_MTases"/>
    <property type="match status" value="1"/>
</dbReference>